<dbReference type="AlphaFoldDB" id="A0A091F2G1"/>
<evidence type="ECO:0000313" key="3">
    <source>
        <dbReference type="Proteomes" id="UP000052976"/>
    </source>
</evidence>
<protein>
    <submittedName>
        <fullName evidence="2">Uncharacterized protein</fullName>
    </submittedName>
</protein>
<evidence type="ECO:0000313" key="2">
    <source>
        <dbReference type="EMBL" id="KFO64348.1"/>
    </source>
</evidence>
<name>A0A091F2G1_CORBR</name>
<feature type="non-terminal residue" evidence="2">
    <location>
        <position position="1"/>
    </location>
</feature>
<dbReference type="Proteomes" id="UP000052976">
    <property type="component" value="Unassembled WGS sequence"/>
</dbReference>
<evidence type="ECO:0000256" key="1">
    <source>
        <dbReference type="SAM" id="MobiDB-lite"/>
    </source>
</evidence>
<feature type="region of interest" description="Disordered" evidence="1">
    <location>
        <begin position="1"/>
        <end position="123"/>
    </location>
</feature>
<keyword evidence="3" id="KW-1185">Reference proteome</keyword>
<sequence>ALEDAVAADLEAGAALGPAVGPATVDRNPGLAHALGLAPPPSPGLPGDPSQSPHLSPDPGPGRDPGPDLEALPLPQRENPTLDPGLRALPSLRKKKELYPPRNMMLQLNENPHKGRLWGEKIA</sequence>
<feature type="non-terminal residue" evidence="2">
    <location>
        <position position="123"/>
    </location>
</feature>
<gene>
    <name evidence="2" type="ORF">N302_03276</name>
</gene>
<accession>A0A091F2G1</accession>
<reference evidence="2 3" key="1">
    <citation type="submission" date="2014-04" db="EMBL/GenBank/DDBJ databases">
        <title>Genome evolution of avian class.</title>
        <authorList>
            <person name="Zhang G."/>
            <person name="Li C."/>
        </authorList>
    </citation>
    <scope>NUCLEOTIDE SEQUENCE [LARGE SCALE GENOMIC DNA]</scope>
    <source>
        <strain evidence="2">BGI_N302</strain>
    </source>
</reference>
<dbReference type="STRING" id="85066.A0A091F2G1"/>
<dbReference type="EMBL" id="KK719561">
    <property type="protein sequence ID" value="KFO64348.1"/>
    <property type="molecule type" value="Genomic_DNA"/>
</dbReference>
<organism evidence="2 3">
    <name type="scientific">Corvus brachyrhynchos</name>
    <name type="common">American crow</name>
    <dbReference type="NCBI Taxonomy" id="85066"/>
    <lineage>
        <taxon>Eukaryota</taxon>
        <taxon>Metazoa</taxon>
        <taxon>Chordata</taxon>
        <taxon>Craniata</taxon>
        <taxon>Vertebrata</taxon>
        <taxon>Euteleostomi</taxon>
        <taxon>Archelosauria</taxon>
        <taxon>Archosauria</taxon>
        <taxon>Dinosauria</taxon>
        <taxon>Saurischia</taxon>
        <taxon>Theropoda</taxon>
        <taxon>Coelurosauria</taxon>
        <taxon>Aves</taxon>
        <taxon>Neognathae</taxon>
        <taxon>Neoaves</taxon>
        <taxon>Telluraves</taxon>
        <taxon>Australaves</taxon>
        <taxon>Passeriformes</taxon>
        <taxon>Corvoidea</taxon>
        <taxon>Corvidae</taxon>
        <taxon>Corvus</taxon>
    </lineage>
</organism>
<feature type="compositionally biased region" description="Low complexity" evidence="1">
    <location>
        <begin position="1"/>
        <end position="37"/>
    </location>
</feature>
<proteinExistence type="predicted"/>
<feature type="compositionally biased region" description="Basic and acidic residues" evidence="1">
    <location>
        <begin position="111"/>
        <end position="123"/>
    </location>
</feature>